<keyword evidence="1" id="KW-0732">Signal</keyword>
<dbReference type="EMBL" id="SLWR01000014">
    <property type="protein sequence ID" value="TCO42324.1"/>
    <property type="molecule type" value="Genomic_DNA"/>
</dbReference>
<dbReference type="Pfam" id="PF01522">
    <property type="entry name" value="Polysacc_deac_1"/>
    <property type="match status" value="2"/>
</dbReference>
<dbReference type="PANTHER" id="PTHR34216">
    <property type="match status" value="1"/>
</dbReference>
<dbReference type="GO" id="GO:0016810">
    <property type="term" value="F:hydrolase activity, acting on carbon-nitrogen (but not peptide) bonds"/>
    <property type="evidence" value="ECO:0007669"/>
    <property type="project" value="InterPro"/>
</dbReference>
<name>A0A4R2ICN8_9ACTN</name>
<evidence type="ECO:0000313" key="3">
    <source>
        <dbReference type="EMBL" id="TCO42324.1"/>
    </source>
</evidence>
<dbReference type="Proteomes" id="UP000295573">
    <property type="component" value="Unassembled WGS sequence"/>
</dbReference>
<evidence type="ECO:0000256" key="1">
    <source>
        <dbReference type="ARBA" id="ARBA00022729"/>
    </source>
</evidence>
<proteinExistence type="predicted"/>
<dbReference type="AlphaFoldDB" id="A0A4R2ICN8"/>
<dbReference type="CDD" id="cd10918">
    <property type="entry name" value="CE4_NodB_like_5s_6s"/>
    <property type="match status" value="1"/>
</dbReference>
<dbReference type="PANTHER" id="PTHR34216:SF11">
    <property type="entry name" value="CHITOOLIGOSACCHARIDE DEACETYLASE"/>
    <property type="match status" value="1"/>
</dbReference>
<reference evidence="3 4" key="1">
    <citation type="journal article" date="2015" name="Stand. Genomic Sci.">
        <title>Genomic Encyclopedia of Bacterial and Archaeal Type Strains, Phase III: the genomes of soil and plant-associated and newly described type strains.</title>
        <authorList>
            <person name="Whitman W.B."/>
            <person name="Woyke T."/>
            <person name="Klenk H.P."/>
            <person name="Zhou Y."/>
            <person name="Lilburn T.G."/>
            <person name="Beck B.J."/>
            <person name="De Vos P."/>
            <person name="Vandamme P."/>
            <person name="Eisen J.A."/>
            <person name="Garrity G."/>
            <person name="Hugenholtz P."/>
            <person name="Kyrpides N.C."/>
        </authorList>
    </citation>
    <scope>NUCLEOTIDE SEQUENCE [LARGE SCALE GENOMIC DNA]</scope>
    <source>
        <strain evidence="3 4">VKM Ac-2541</strain>
    </source>
</reference>
<comment type="caution">
    <text evidence="3">The sequence shown here is derived from an EMBL/GenBank/DDBJ whole genome shotgun (WGS) entry which is preliminary data.</text>
</comment>
<dbReference type="CDD" id="cd10967">
    <property type="entry name" value="CE4_GLA_like_6s"/>
    <property type="match status" value="1"/>
</dbReference>
<dbReference type="InterPro" id="IPR051398">
    <property type="entry name" value="Polysacch_Deacetylase"/>
</dbReference>
<dbReference type="InterPro" id="IPR011330">
    <property type="entry name" value="Glyco_hydro/deAcase_b/a-brl"/>
</dbReference>
<dbReference type="InterPro" id="IPR002509">
    <property type="entry name" value="NODB_dom"/>
</dbReference>
<keyword evidence="4" id="KW-1185">Reference proteome</keyword>
<dbReference type="GO" id="GO:0005975">
    <property type="term" value="P:carbohydrate metabolic process"/>
    <property type="evidence" value="ECO:0007669"/>
    <property type="project" value="InterPro"/>
</dbReference>
<organism evidence="3 4">
    <name type="scientific">Kribbella antiqua</name>
    <dbReference type="NCBI Taxonomy" id="2512217"/>
    <lineage>
        <taxon>Bacteria</taxon>
        <taxon>Bacillati</taxon>
        <taxon>Actinomycetota</taxon>
        <taxon>Actinomycetes</taxon>
        <taxon>Propionibacteriales</taxon>
        <taxon>Kribbellaceae</taxon>
        <taxon>Kribbella</taxon>
    </lineage>
</organism>
<sequence>MDDTVYAEYRISGPSPTKYARLQWRGFTVRRSKVSAPVGRAARVSLEHRGNSLLRAFLGTILVALALQAWPQAAPEADAADPATVVSLTFNDAHVSAYTYARPILQAHAMNATFYLASGWIDKSFACCMPWWQVDDLYRDGNEIGGMGTDHKDLTQTYFTDWTQDYAYKRQQVCGDWQRLSDSGYDPQTFAYPAGAYRYTYPDASTAQSIVKSCGYRSARAAGGLSPTGPVYSETLPPKDAYAVRTPNNSSTAPLQLSTLQSWVTGAATHGGGWVPLVFNQVCHNGASTYSSCMSSSKPIDDSVFGALLDWLANAGQPGGAPAGTTVQTVRQAIGAPAQPTLPPRPTVVSLTFDDGDASQYETLPMLTAHGMRGTFYISSSNKTITWPQVSDLYAAGNEIGGHTANHVDLTSSNLTNDQKVREVCDDRQTLIQRGYNPVSFAYPFGSYDQNAQNIVQSCGYQSGRRAGGATQTGPTYSETIPPANAYTIRTAYRAATNELQLADLTAPVTAAASHGGGWVVLVFHEICVQGQSNFNSCMASYKPVRNTTFNVFLDWLRDSPPPDTSVRTVGQVMNVA</sequence>
<gene>
    <name evidence="3" type="ORF">EV646_114148</name>
</gene>
<protein>
    <submittedName>
        <fullName evidence="3">Polysaccharide deacetylase</fullName>
    </submittedName>
</protein>
<accession>A0A4R2ICN8</accession>
<dbReference type="PROSITE" id="PS51677">
    <property type="entry name" value="NODB"/>
    <property type="match status" value="1"/>
</dbReference>
<evidence type="ECO:0000313" key="4">
    <source>
        <dbReference type="Proteomes" id="UP000295573"/>
    </source>
</evidence>
<dbReference type="Gene3D" id="3.20.20.370">
    <property type="entry name" value="Glycoside hydrolase/deacetylase"/>
    <property type="match status" value="2"/>
</dbReference>
<dbReference type="SUPFAM" id="SSF88713">
    <property type="entry name" value="Glycoside hydrolase/deacetylase"/>
    <property type="match status" value="2"/>
</dbReference>
<evidence type="ECO:0000259" key="2">
    <source>
        <dbReference type="PROSITE" id="PS51677"/>
    </source>
</evidence>
<feature type="domain" description="NodB homology" evidence="2">
    <location>
        <begin position="347"/>
        <end position="577"/>
    </location>
</feature>